<reference evidence="3" key="1">
    <citation type="journal article" date="2019" name="Int. J. Syst. Evol. Microbiol.">
        <title>The Global Catalogue of Microorganisms (GCM) 10K type strain sequencing project: providing services to taxonomists for standard genome sequencing and annotation.</title>
        <authorList>
            <consortium name="The Broad Institute Genomics Platform"/>
            <consortium name="The Broad Institute Genome Sequencing Center for Infectious Disease"/>
            <person name="Wu L."/>
            <person name="Ma J."/>
        </authorList>
    </citation>
    <scope>NUCLEOTIDE SEQUENCE [LARGE SCALE GENOMIC DNA]</scope>
    <source>
        <strain evidence="3">IBRC-M 10908</strain>
    </source>
</reference>
<dbReference type="InterPro" id="IPR027417">
    <property type="entry name" value="P-loop_NTPase"/>
</dbReference>
<keyword evidence="3" id="KW-1185">Reference proteome</keyword>
<evidence type="ECO:0000313" key="2">
    <source>
        <dbReference type="EMBL" id="MFC4335676.1"/>
    </source>
</evidence>
<keyword evidence="1 2" id="KW-0808">Transferase</keyword>
<name>A0ABV8TYR0_9ACTN</name>
<evidence type="ECO:0000256" key="1">
    <source>
        <dbReference type="ARBA" id="ARBA00022679"/>
    </source>
</evidence>
<evidence type="ECO:0000313" key="3">
    <source>
        <dbReference type="Proteomes" id="UP001595823"/>
    </source>
</evidence>
<gene>
    <name evidence="2" type="ORF">ACFPET_10735</name>
</gene>
<dbReference type="SUPFAM" id="SSF52540">
    <property type="entry name" value="P-loop containing nucleoside triphosphate hydrolases"/>
    <property type="match status" value="1"/>
</dbReference>
<dbReference type="PANTHER" id="PTHR10605">
    <property type="entry name" value="HEPARAN SULFATE SULFOTRANSFERASE"/>
    <property type="match status" value="1"/>
</dbReference>
<dbReference type="Proteomes" id="UP001595823">
    <property type="component" value="Unassembled WGS sequence"/>
</dbReference>
<dbReference type="PANTHER" id="PTHR10605:SF56">
    <property type="entry name" value="BIFUNCTIONAL HEPARAN SULFATE N-DEACETYLASE_N-SULFOTRANSFERASE"/>
    <property type="match status" value="1"/>
</dbReference>
<organism evidence="2 3">
    <name type="scientific">Salininema proteolyticum</name>
    <dbReference type="NCBI Taxonomy" id="1607685"/>
    <lineage>
        <taxon>Bacteria</taxon>
        <taxon>Bacillati</taxon>
        <taxon>Actinomycetota</taxon>
        <taxon>Actinomycetes</taxon>
        <taxon>Glycomycetales</taxon>
        <taxon>Glycomycetaceae</taxon>
        <taxon>Salininema</taxon>
    </lineage>
</organism>
<dbReference type="Gene3D" id="3.40.50.300">
    <property type="entry name" value="P-loop containing nucleotide triphosphate hydrolases"/>
    <property type="match status" value="1"/>
</dbReference>
<protein>
    <submittedName>
        <fullName evidence="2">Sulfotransferase family protein</fullName>
        <ecNumber evidence="2">2.8.2.-</ecNumber>
    </submittedName>
</protein>
<comment type="caution">
    <text evidence="2">The sequence shown here is derived from an EMBL/GenBank/DDBJ whole genome shotgun (WGS) entry which is preliminary data.</text>
</comment>
<dbReference type="EMBL" id="JBHSDK010000015">
    <property type="protein sequence ID" value="MFC4335676.1"/>
    <property type="molecule type" value="Genomic_DNA"/>
</dbReference>
<dbReference type="EC" id="2.8.2.-" evidence="2"/>
<dbReference type="GO" id="GO:0016740">
    <property type="term" value="F:transferase activity"/>
    <property type="evidence" value="ECO:0007669"/>
    <property type="project" value="UniProtKB-KW"/>
</dbReference>
<dbReference type="RefSeq" id="WP_380620778.1">
    <property type="nucleotide sequence ID" value="NZ_JBHSDK010000015.1"/>
</dbReference>
<dbReference type="InterPro" id="IPR037359">
    <property type="entry name" value="NST/OST"/>
</dbReference>
<sequence>MSKTIREIIPAPVRQAISSTSRTYGRVTSGHRLLPSFLLCGGQRCGTTSLYRALSQHPAVLKPNLHKGVHYFDTAYHKGPAWYRGHFPTRATAKRVQDQTGLSAQAFESSPYYLYHPLAAGRIAADLPGAKVIVLVRDPVERAWSQHAHELARGFETESDFTSALSLEPERLHGQDDLLAADPRHYSFCHQHHAYRARGQYADHLDRFAETLGAERVLAVDSGRFFARPEETFERILRFLGLPWIGSVEFKRHNGRGRPSPLRDDVRAELEAHYEPYDERLTAWLGHEPSWRGGE</sequence>
<accession>A0ABV8TYR0</accession>
<dbReference type="Pfam" id="PF13469">
    <property type="entry name" value="Sulfotransfer_3"/>
    <property type="match status" value="1"/>
</dbReference>
<proteinExistence type="predicted"/>